<dbReference type="STRING" id="1198449.ACAM_0564"/>
<name>U3TDI5_9CREN</name>
<sequence length="361" mass="38294">MARKRVAVIGGGVSGLMAALWASRYGYDATVFEADLASPTATRLSAGIIDPTVDVSLAPFALEALSILSSLGLGVESRLLWVHRRGSCRRLEKLLSAAGLVEHSVAGEDTVGLGRYRVDLSPGEEMHILRTMLVDTGTLYSLVSSSPGVDIVEDRVEYVGCGSLRLRRGGYREFDAIIVAAGPWTGFIRGLETVASMLRIYRCEALIIRAGGGPLAVVDDVLDFYMSIHTSGDGILGDGCCAEIESPNEGYRYDGEVLEAVLGRSMRRLEGLGDAELVAPVSAPCAVGRDSFPVLGGLPSCSRIHLLVGLDGVGVTLAPSLARLVLESIATGSRDYIPTGMAAWRRISRGRGEVREPVGEC</sequence>
<evidence type="ECO:0000259" key="1">
    <source>
        <dbReference type="Pfam" id="PF01266"/>
    </source>
</evidence>
<feature type="domain" description="FAD dependent oxidoreductase" evidence="1">
    <location>
        <begin position="5"/>
        <end position="326"/>
    </location>
</feature>
<dbReference type="Proteomes" id="UP000016887">
    <property type="component" value="Chromosome"/>
</dbReference>
<dbReference type="Gene3D" id="3.30.9.10">
    <property type="entry name" value="D-Amino Acid Oxidase, subunit A, domain 2"/>
    <property type="match status" value="1"/>
</dbReference>
<proteinExistence type="predicted"/>
<dbReference type="InterPro" id="IPR036188">
    <property type="entry name" value="FAD/NAD-bd_sf"/>
</dbReference>
<dbReference type="SUPFAM" id="SSF51971">
    <property type="entry name" value="Nucleotide-binding domain"/>
    <property type="match status" value="1"/>
</dbReference>
<dbReference type="Pfam" id="PF01266">
    <property type="entry name" value="DAO"/>
    <property type="match status" value="1"/>
</dbReference>
<evidence type="ECO:0000313" key="3">
    <source>
        <dbReference type="Proteomes" id="UP000016887"/>
    </source>
</evidence>
<dbReference type="InterPro" id="IPR006076">
    <property type="entry name" value="FAD-dep_OxRdtase"/>
</dbReference>
<dbReference type="KEGG" id="acj:ACAM_0564"/>
<keyword evidence="3" id="KW-1185">Reference proteome</keyword>
<dbReference type="AlphaFoldDB" id="U3TDI5"/>
<dbReference type="EMBL" id="AP012489">
    <property type="protein sequence ID" value="BAN90033.1"/>
    <property type="molecule type" value="Genomic_DNA"/>
</dbReference>
<evidence type="ECO:0000313" key="2">
    <source>
        <dbReference type="EMBL" id="BAN90033.1"/>
    </source>
</evidence>
<dbReference type="PANTHER" id="PTHR13847">
    <property type="entry name" value="SARCOSINE DEHYDROGENASE-RELATED"/>
    <property type="match status" value="1"/>
</dbReference>
<dbReference type="eggNOG" id="arCOG00755">
    <property type="taxonomic scope" value="Archaea"/>
</dbReference>
<reference evidence="2 3" key="1">
    <citation type="journal article" date="2013" name="Appl. Environ. Microbiol.">
        <title>Variation of the Virus-Related Elements within Syntenic Genomes of the Hyperthermophilic Archaeon Aeropyrum.</title>
        <authorList>
            <person name="Daifuku T."/>
            <person name="Yoshida T."/>
            <person name="Kitamura T."/>
            <person name="Kawaichi S."/>
            <person name="Inoue T."/>
            <person name="Nomura K."/>
            <person name="Yoshida Y."/>
            <person name="Kuno S."/>
            <person name="Sako Y."/>
        </authorList>
    </citation>
    <scope>NUCLEOTIDE SEQUENCE [LARGE SCALE GENOMIC DNA]</scope>
    <source>
        <strain evidence="2 3">SY1</strain>
    </source>
</reference>
<organism evidence="2 3">
    <name type="scientific">Aeropyrum camini SY1 = JCM 12091</name>
    <dbReference type="NCBI Taxonomy" id="1198449"/>
    <lineage>
        <taxon>Archaea</taxon>
        <taxon>Thermoproteota</taxon>
        <taxon>Thermoprotei</taxon>
        <taxon>Desulfurococcales</taxon>
        <taxon>Desulfurococcaceae</taxon>
        <taxon>Aeropyrum</taxon>
    </lineage>
</organism>
<dbReference type="Gene3D" id="3.50.50.60">
    <property type="entry name" value="FAD/NAD(P)-binding domain"/>
    <property type="match status" value="2"/>
</dbReference>
<gene>
    <name evidence="2" type="ORF">ACAM_0564</name>
</gene>
<protein>
    <submittedName>
        <fullName evidence="2">Glycine/D-amino acid oxidase</fullName>
    </submittedName>
</protein>
<accession>U3TDI5</accession>
<dbReference type="GO" id="GO:0005737">
    <property type="term" value="C:cytoplasm"/>
    <property type="evidence" value="ECO:0007669"/>
    <property type="project" value="TreeGrafter"/>
</dbReference>